<sequence length="358" mass="41116">MTNKTVQQTLAERGKIYGCFDATASTSQQLKQCVNEAIANNKQHTFTKSQKESIEMLCVKIARICNGDPNYLDNWIDINGYSTLGGRLKTEQEEKDNHLYYWYKPRRCGVETLEKWVNELFSENSSENGLKVWGSKICIEDPKLKVPKAKCNGCLDLANLYFDAINLFQQQLSHCINKNIDKKEETTMEEKTFKAGDRVYYPEYTNKICTLEECKTEETPLKILLNSSSSYSGYNLLTEKGCNGISNTQKIFFATEENYKLLSQLYSNIEFEKPKLKGSELAKKLAKDQYILAWVSDDSEKEARRDRICDVVKYDSSCIQFITEELVEWEFAIPVNLTKEGTVEITERDLENESAGMC</sequence>
<dbReference type="AlphaFoldDB" id="A0AAJ6P0Z8"/>
<organism evidence="1 2">
    <name type="scientific">Phocoenobacter skyensis</name>
    <dbReference type="NCBI Taxonomy" id="97481"/>
    <lineage>
        <taxon>Bacteria</taxon>
        <taxon>Pseudomonadati</taxon>
        <taxon>Pseudomonadota</taxon>
        <taxon>Gammaproteobacteria</taxon>
        <taxon>Pasteurellales</taxon>
        <taxon>Pasteurellaceae</taxon>
        <taxon>Phocoenobacter</taxon>
    </lineage>
</organism>
<dbReference type="EMBL" id="JASAYQ010000011">
    <property type="protein sequence ID" value="MDP8173164.1"/>
    <property type="molecule type" value="Genomic_DNA"/>
</dbReference>
<gene>
    <name evidence="1" type="ORF">QJU93_07310</name>
</gene>
<comment type="caution">
    <text evidence="1">The sequence shown here is derived from an EMBL/GenBank/DDBJ whole genome shotgun (WGS) entry which is preliminary data.</text>
</comment>
<reference evidence="1" key="1">
    <citation type="journal article" date="2023" name="Front. Microbiol.">
        <title>Phylogeography and host specificity of Pasteurellaceae pathogenic to sea-farmed fish in the north-east Atlantic.</title>
        <authorList>
            <person name="Gulla S."/>
            <person name="Colquhoun D.J."/>
            <person name="Olsen A.B."/>
            <person name="Spilsberg B."/>
            <person name="Lagesen K."/>
            <person name="Aakesson C.P."/>
            <person name="Strom S."/>
            <person name="Manji F."/>
            <person name="Birkbeck T.H."/>
            <person name="Nilsen H.K."/>
        </authorList>
    </citation>
    <scope>NUCLEOTIDE SEQUENCE</scope>
    <source>
        <strain evidence="1">TW16_20</strain>
    </source>
</reference>
<name>A0AAJ6P0Z8_9PAST</name>
<proteinExistence type="predicted"/>
<dbReference type="Proteomes" id="UP001236239">
    <property type="component" value="Unassembled WGS sequence"/>
</dbReference>
<dbReference type="RefSeq" id="WP_306373771.1">
    <property type="nucleotide sequence ID" value="NZ_JASAYK010000002.1"/>
</dbReference>
<accession>A0AAJ6P0Z8</accession>
<protein>
    <submittedName>
        <fullName evidence="1">Uncharacterized protein</fullName>
    </submittedName>
</protein>
<evidence type="ECO:0000313" key="1">
    <source>
        <dbReference type="EMBL" id="MDP8173164.1"/>
    </source>
</evidence>
<evidence type="ECO:0000313" key="2">
    <source>
        <dbReference type="Proteomes" id="UP001236239"/>
    </source>
</evidence>